<protein>
    <recommendedName>
        <fullName evidence="1">DUF4224 domain-containing protein</fullName>
    </recommendedName>
</protein>
<evidence type="ECO:0000259" key="1">
    <source>
        <dbReference type="Pfam" id="PF13986"/>
    </source>
</evidence>
<evidence type="ECO:0000313" key="3">
    <source>
        <dbReference type="Proteomes" id="UP000383971"/>
    </source>
</evidence>
<dbReference type="RefSeq" id="WP_150586583.1">
    <property type="nucleotide sequence ID" value="NZ_CABPSE010000017.1"/>
</dbReference>
<dbReference type="AlphaFoldDB" id="A0A5E4Y0X5"/>
<dbReference type="EMBL" id="CABPSE010000017">
    <property type="protein sequence ID" value="VVE41948.1"/>
    <property type="molecule type" value="Genomic_DNA"/>
</dbReference>
<keyword evidence="3" id="KW-1185">Reference proteome</keyword>
<name>A0A5E4Y0X5_9BURK</name>
<reference evidence="2 3" key="1">
    <citation type="submission" date="2019-08" db="EMBL/GenBank/DDBJ databases">
        <authorList>
            <person name="Peeters C."/>
        </authorList>
    </citation>
    <scope>NUCLEOTIDE SEQUENCE [LARGE SCALE GENOMIC DNA]</scope>
    <source>
        <strain evidence="2 3">LMG 31111</strain>
    </source>
</reference>
<dbReference type="Proteomes" id="UP000383971">
    <property type="component" value="Unassembled WGS sequence"/>
</dbReference>
<feature type="domain" description="DUF4224" evidence="1">
    <location>
        <begin position="9"/>
        <end position="53"/>
    </location>
</feature>
<proteinExistence type="predicted"/>
<dbReference type="Pfam" id="PF13986">
    <property type="entry name" value="DUF4224"/>
    <property type="match status" value="1"/>
</dbReference>
<evidence type="ECO:0000313" key="2">
    <source>
        <dbReference type="EMBL" id="VVE41948.1"/>
    </source>
</evidence>
<accession>A0A5E4Y0X5</accession>
<gene>
    <name evidence="2" type="ORF">PCO31111_04222</name>
</gene>
<dbReference type="InterPro" id="IPR025319">
    <property type="entry name" value="DUF4224"/>
</dbReference>
<organism evidence="2 3">
    <name type="scientific">Pandoraea communis</name>
    <dbReference type="NCBI Taxonomy" id="2508297"/>
    <lineage>
        <taxon>Bacteria</taxon>
        <taxon>Pseudomonadati</taxon>
        <taxon>Pseudomonadota</taxon>
        <taxon>Betaproteobacteria</taxon>
        <taxon>Burkholderiales</taxon>
        <taxon>Burkholderiaceae</taxon>
        <taxon>Pandoraea</taxon>
    </lineage>
</organism>
<sequence length="77" mass="8756">MSLLVVPTFLTQDEIREMTGRVRYKSQALVLSAMGIEHKVRPDGSILVLRMHVEQSLGGTTKNQTRQRVYEIDRSAL</sequence>